<dbReference type="GO" id="GO:0006508">
    <property type="term" value="P:proteolysis"/>
    <property type="evidence" value="ECO:0007669"/>
    <property type="project" value="UniProtKB-KW"/>
</dbReference>
<keyword evidence="2" id="KW-0479">Metal-binding</keyword>
<keyword evidence="4" id="KW-0378">Hydrolase</keyword>
<dbReference type="Gene3D" id="3.30.70.270">
    <property type="match status" value="1"/>
</dbReference>
<evidence type="ECO:0000256" key="6">
    <source>
        <dbReference type="SAM" id="MobiDB-lite"/>
    </source>
</evidence>
<dbReference type="InterPro" id="IPR001584">
    <property type="entry name" value="Integrase_cat-core"/>
</dbReference>
<feature type="region of interest" description="Disordered" evidence="6">
    <location>
        <begin position="2312"/>
        <end position="2364"/>
    </location>
</feature>
<proteinExistence type="predicted"/>
<dbReference type="GO" id="GO:0004190">
    <property type="term" value="F:aspartic-type endopeptidase activity"/>
    <property type="evidence" value="ECO:0007669"/>
    <property type="project" value="UniProtKB-KW"/>
</dbReference>
<feature type="coiled-coil region" evidence="5">
    <location>
        <begin position="1131"/>
        <end position="1187"/>
    </location>
</feature>
<dbReference type="GO" id="GO:0046872">
    <property type="term" value="F:metal ion binding"/>
    <property type="evidence" value="ECO:0007669"/>
    <property type="project" value="UniProtKB-KW"/>
</dbReference>
<feature type="region of interest" description="Disordered" evidence="6">
    <location>
        <begin position="1675"/>
        <end position="1731"/>
    </location>
</feature>
<dbReference type="InterPro" id="IPR043502">
    <property type="entry name" value="DNA/RNA_pol_sf"/>
</dbReference>
<evidence type="ECO:0000259" key="7">
    <source>
        <dbReference type="PROSITE" id="PS50994"/>
    </source>
</evidence>
<dbReference type="Pfam" id="PF07727">
    <property type="entry name" value="RVT_2"/>
    <property type="match status" value="1"/>
</dbReference>
<dbReference type="Pfam" id="PF00665">
    <property type="entry name" value="rve"/>
    <property type="match status" value="1"/>
</dbReference>
<dbReference type="InterPro" id="IPR054722">
    <property type="entry name" value="PolX-like_BBD"/>
</dbReference>
<name>A0A6L2JMW3_TANCI</name>
<reference evidence="8" key="1">
    <citation type="journal article" date="2019" name="Sci. Rep.">
        <title>Draft genome of Tanacetum cinerariifolium, the natural source of mosquito coil.</title>
        <authorList>
            <person name="Yamashiro T."/>
            <person name="Shiraishi A."/>
            <person name="Satake H."/>
            <person name="Nakayama K."/>
        </authorList>
    </citation>
    <scope>NUCLEOTIDE SEQUENCE</scope>
</reference>
<dbReference type="EMBL" id="BKCJ010001046">
    <property type="protein sequence ID" value="GEU38391.1"/>
    <property type="molecule type" value="Genomic_DNA"/>
</dbReference>
<evidence type="ECO:0000256" key="3">
    <source>
        <dbReference type="ARBA" id="ARBA00022750"/>
    </source>
</evidence>
<dbReference type="SUPFAM" id="SSF56672">
    <property type="entry name" value="DNA/RNA polymerases"/>
    <property type="match status" value="1"/>
</dbReference>
<feature type="compositionally biased region" description="Polar residues" evidence="6">
    <location>
        <begin position="1699"/>
        <end position="1729"/>
    </location>
</feature>
<gene>
    <name evidence="8" type="ORF">Tci_010369</name>
</gene>
<dbReference type="InterPro" id="IPR039537">
    <property type="entry name" value="Retrotran_Ty1/copia-like"/>
</dbReference>
<evidence type="ECO:0000256" key="4">
    <source>
        <dbReference type="ARBA" id="ARBA00022801"/>
    </source>
</evidence>
<dbReference type="InterPro" id="IPR043128">
    <property type="entry name" value="Rev_trsase/Diguanyl_cyclase"/>
</dbReference>
<dbReference type="SUPFAM" id="SSF53098">
    <property type="entry name" value="Ribonuclease H-like"/>
    <property type="match status" value="1"/>
</dbReference>
<feature type="compositionally biased region" description="Low complexity" evidence="6">
    <location>
        <begin position="565"/>
        <end position="583"/>
    </location>
</feature>
<protein>
    <recommendedName>
        <fullName evidence="7">Integrase catalytic domain-containing protein</fullName>
    </recommendedName>
</protein>
<comment type="caution">
    <text evidence="8">The sequence shown here is derived from an EMBL/GenBank/DDBJ whole genome shotgun (WGS) entry which is preliminary data.</text>
</comment>
<dbReference type="CDD" id="cd09272">
    <property type="entry name" value="RNase_HI_RT_Ty1"/>
    <property type="match status" value="1"/>
</dbReference>
<keyword evidence="1" id="KW-0645">Protease</keyword>
<evidence type="ECO:0000256" key="1">
    <source>
        <dbReference type="ARBA" id="ARBA00022670"/>
    </source>
</evidence>
<dbReference type="PANTHER" id="PTHR42648:SF18">
    <property type="entry name" value="RETROTRANSPOSON, UNCLASSIFIED-LIKE PROTEIN"/>
    <property type="match status" value="1"/>
</dbReference>
<evidence type="ECO:0000256" key="2">
    <source>
        <dbReference type="ARBA" id="ARBA00022723"/>
    </source>
</evidence>
<feature type="domain" description="Integrase catalytic" evidence="7">
    <location>
        <begin position="1484"/>
        <end position="1599"/>
    </location>
</feature>
<dbReference type="GO" id="GO:0003676">
    <property type="term" value="F:nucleic acid binding"/>
    <property type="evidence" value="ECO:0007669"/>
    <property type="project" value="InterPro"/>
</dbReference>
<accession>A0A6L2JMW3</accession>
<feature type="compositionally biased region" description="Basic and acidic residues" evidence="6">
    <location>
        <begin position="519"/>
        <end position="548"/>
    </location>
</feature>
<organism evidence="8">
    <name type="scientific">Tanacetum cinerariifolium</name>
    <name type="common">Dalmatian daisy</name>
    <name type="synonym">Chrysanthemum cinerariifolium</name>
    <dbReference type="NCBI Taxonomy" id="118510"/>
    <lineage>
        <taxon>Eukaryota</taxon>
        <taxon>Viridiplantae</taxon>
        <taxon>Streptophyta</taxon>
        <taxon>Embryophyta</taxon>
        <taxon>Tracheophyta</taxon>
        <taxon>Spermatophyta</taxon>
        <taxon>Magnoliopsida</taxon>
        <taxon>eudicotyledons</taxon>
        <taxon>Gunneridae</taxon>
        <taxon>Pentapetalae</taxon>
        <taxon>asterids</taxon>
        <taxon>campanulids</taxon>
        <taxon>Asterales</taxon>
        <taxon>Asteraceae</taxon>
        <taxon>Asteroideae</taxon>
        <taxon>Anthemideae</taxon>
        <taxon>Anthemidinae</taxon>
        <taxon>Tanacetum</taxon>
    </lineage>
</organism>
<evidence type="ECO:0000313" key="8">
    <source>
        <dbReference type="EMBL" id="GEU38391.1"/>
    </source>
</evidence>
<dbReference type="PROSITE" id="PS50994">
    <property type="entry name" value="INTEGRASE"/>
    <property type="match status" value="1"/>
</dbReference>
<feature type="coiled-coil region" evidence="5">
    <location>
        <begin position="850"/>
        <end position="884"/>
    </location>
</feature>
<dbReference type="Pfam" id="PF22936">
    <property type="entry name" value="Pol_BBD"/>
    <property type="match status" value="1"/>
</dbReference>
<sequence length="2984" mass="340411">MLTPISGRNRARTNPIQDLGVIYESYDHLFTLKIHHSGNFTSQPERRYRYAVIEWYDLVERKRFSICGFYAMLEDLGIKVVSFLFSYFTIPGKSFDEGFVPLISHQDVLSLLKCVPRYKEIKVYIKKHTMEIVSDKGKGVVIEEIIDDDEVNEASVDALVVVVKEQLERIEHVVDEEIERPRKRKKENKYESAFANMTLKDFLHFLKNCSASFSTRPVDVCILVGSPMGSAANFPDEELEMVVVALLVNNTVGVEKRKHVVLDKGLSSPKSGPDIAPSDEACKTFFGSLSSMKDPGDSDRFLPCIEEARSFCDVLCNLSYPNVQRHLDGLTLTELANFHDVTVVRFVMSNNLLTREAQALSAKVFKLRGEVEALKYKLDLANQERTSLVRDFFPHAVERLFSSDHLSYALADLQEKAMLVGRSQALMEVDSSGIGVELVDMKDFDPNSKESYDRAIESFYHVKFPYVDLLVYYAGQSVGKLMTLKPSIIPFWNASTIGDFVNLRLISYKHDFTRLDDNFGGRTGGRADRGGGRTRGHFSDQGDGRIDDQDGQVAQVGDQGRGQRNGRNQNDDAANDNIQGADNCPPMLEKDMYDSWKSITELYMMNREHGRMILEFIEIGPLIWPSIEENRVTKPKKSSELSATEEIQADCDKGDDLIDAINHMMSFLTAVVTSRYPPTNNQLINSSNPRQQATINNGRVIVQPIQGRHTSLAAGTSRTYISGASRNNSGKQKTVICYNCKEEDLGIKKAQTTQNVITHNAAYQADVLDAYESDCNEINTAKVALMMNLSHYGSDDLDEVCNQDNMTHNMINQAVQVMPLSEQSNIMNQSETEITSDSNIIPYSQYFVEVDNLKQTLSEHLKEKESLKQMVTLLENDFQKEESRNIDREIALEKHIKELNNIVFKRNQSVQTVHMLTKPQFFYDHTTKQALGFQNPFYLKKAQQLEPKLYDAILLGAHNRPPMLEKDVYDSWKSIMELYKMNRKHRRMILESIKNGPLLWPTVEENRVTRPKKYSELSATKAIQADCDVKATNIILQGLPPEGNKGLLFVTTVKDKDTCQSNVQSQRGKEIRHGSRISTQYVITNNAAYQVDDLDAHDSDCDEINSAKIALMVNLSHYGSDNLVEDNKSVNEILAAELKRYKDQVRILKEGNNVDNAPVSCAQCLEIDNLEHTLSKHLKEKKYLQQMVTLLKNDFQKEESRNIDRELALESSLQEKTLVNTAPKGTLSKLKGKAVVDVAVTLHPIDPELLRIDVAPLASKLQNNRTTYYDYLKQTQEETATLREIVKNERLFNPLSTSLDYTSSRQYKEDKIQQTQSKANKNKLEAYPRNVRTSFHNKKSVVNTKDIASVPSSKLNVVQIVLWYLDSGCSKHMTEDRSQLTNLVHKFLGTVKFRNDHGAKIMGYGDYNIRNVTILRVYFVEGFGHNLFSASQTKSWLWHRHLSHLNFGAINHLARQGLVRGLPKFKFEKDHLCLACAMGKSKKKSYKPKSEDTNQEKLYLLHMDLYGPIRVKSINEKKYILIIVNDYSRFTWVKCLRSKDEAPDFIIKFLKMIQVRIKVPVHCIQTDNGTEFVNQILREYYEQRLLLPHVTPKIDPFENLGKLQPKVDIRIFIGYAPTKKAFRIYNRRPALHEITPATISSGLVPKPTSSTPYVPPSRNDWDLLFQPLFDELLTPSPSVDTPAPEVNAPIADVIPPEQAKSTGSPSSTTVDQDAPSPSKSQTTPETQSHVVPHDVEEDIHDIEVAHMGNDPLFGMPIPEVTSYQSSSMIQPHTIVHPNYQISQHNSKWTKDHPLDNIIGQLSQPVSTRLQLHKQALFCFYDAFLTSVEPKTYKDALTQSCWIKAMQEELNEFEQIEIIGYKDLPAYAAYKNMVVYQMDVKTVFLNGNLREKVYVSQPDGFVDQDNPNHVYKLKKALYGLKQAPRAWYGLHISQSPRGIFINQSKYALKSFKKYGFESCDPVDTPMVEKSKLDEDTKGKAIDPSHYRGSAYRKALTCAFADVDHAGCQDARRSTSGNLSKHIDIRYHFIKEHVENGVIELYFVNTEYQLADLFTKALGRDRIKTMDMTIDQQVELDEALVPHASRLRIRKRNFHLRSYITSKESTLQLVYDVLRLTPFYKAFLVTADVPEIYMHEFWTTATGDDAHMSKTPWLDLDLPFEEEILAFLIVLKHSGEIRKLTDVNINKLHQPWRSFATIINKCLSGKSTGYDSLRLSHAQILWGLYHKKNVDFAYLLWEDFIYQVEHKDAKKSNEMYYPRVLWIWFESGIEFVEVLVVDFRAADFGGVTDWYQEPSIMDAPPSPNHVFNFHEVEFEEDPQEEPEEEFEEDPEEDPKEDPEEEIEDKDEDDVPPPATLPVGSPITPPSLSEYLADTKDVAPIVANEALEMPPIGSTYEVVGPSSVSSFPPFYLHGREIARLDENIELLLSNVQYLERCEKKRKTEMEASSSKIRKVKKLMDEIGQDLGDEMQFRNLVEHRVIELENKEQEKAEEMEKMKKHLGMLEANYSLILTEFCTCIVDKIIPPKMMKRKAVNKMVKKQIAEAIEEYEKTIVNPCNASGSGVTNTVGSVNKQGYTHKTFMNGKPHPFNGTKGVVSLRMEEELWTLTLKGDDIEAYNNCFHELALMCPNLVLNEKKKIERYMKGFLERIKGNITSSRPITLHEAINLARELVEQAVQGKAARHYQQNRRQETARAYAAALAEGKTYAGTLPKCNRCNLYHNGQCPLKCRRCQKLGHQEADCKVRLSDTGDNPLWNVTCYCRVCYEKIVRIPFPNGEILEIHGERPKKDPKSLSCIKVDEIRLNDIRTVRDFPKVFLDDLTGLPPVGEIEFRINLIPGALPVVKSPYHLAPSEMLELSNQLKELQNKENVLMWILARWSRYWKTPESPTEIRSFLGLAGYYRRFIENFSQIAKPLTQLTQKNEANVCSDKKEEALRKANVVADALSRKERLKTRRVRAMSMTIQSGLKANILEAQGKASKDLRATAE</sequence>
<evidence type="ECO:0000256" key="5">
    <source>
        <dbReference type="SAM" id="Coils"/>
    </source>
</evidence>
<dbReference type="InterPro" id="IPR012337">
    <property type="entry name" value="RNaseH-like_sf"/>
</dbReference>
<dbReference type="GO" id="GO:0015074">
    <property type="term" value="P:DNA integration"/>
    <property type="evidence" value="ECO:0007669"/>
    <property type="project" value="InterPro"/>
</dbReference>
<dbReference type="Gene3D" id="3.30.420.10">
    <property type="entry name" value="Ribonuclease H-like superfamily/Ribonuclease H"/>
    <property type="match status" value="1"/>
</dbReference>
<feature type="compositionally biased region" description="Acidic residues" evidence="6">
    <location>
        <begin position="2312"/>
        <end position="2348"/>
    </location>
</feature>
<feature type="region of interest" description="Disordered" evidence="6">
    <location>
        <begin position="519"/>
        <end position="586"/>
    </location>
</feature>
<keyword evidence="3" id="KW-0064">Aspartyl protease</keyword>
<dbReference type="InterPro" id="IPR013103">
    <property type="entry name" value="RVT_2"/>
</dbReference>
<keyword evidence="5" id="KW-0175">Coiled coil</keyword>
<dbReference type="InterPro" id="IPR036397">
    <property type="entry name" value="RNaseH_sf"/>
</dbReference>
<dbReference type="PANTHER" id="PTHR42648">
    <property type="entry name" value="TRANSPOSASE, PUTATIVE-RELATED"/>
    <property type="match status" value="1"/>
</dbReference>